<dbReference type="Proteomes" id="UP000693899">
    <property type="component" value="Segment"/>
</dbReference>
<sequence length="395" mass="43267">MATPYEPVRYKIGDSVLFLEFLPVPNLFFDGDYNTNSWLVWNFVGDFFARTFGAVRGNGFAVSVSGSNITIQNGRFWYKYFVLKQSTNVTLTGERTPNALEYLYVKLELKRNTIADDPSEQDPVFIRQNVNGEEVSRPNQYLYSSEYVVSSNGGLDNTSDTITTNVVDGEAVVETYYIRLATISTSNTVTMDLPVFGKVVNDVSTLENSISSLQSEYDAYVASNDIDITALEGDVTTLQGTVAQLGTDLSTLESTVNSHIGNTSNPHGVTAAQLGITPGLLSDESETTFTSWSRYSTLTVTHGFGGNPKFVQLFLVAKGTADGYAVGDEILINGVNIVRPDSPQWNGLRATLTSTQIKVRVGNYVPLPQGSEALRHLLSDSNSEAGYSIRVRAYY</sequence>
<accession>A0A8E4XVC6</accession>
<dbReference type="EMBL" id="MT732450">
    <property type="protein sequence ID" value="QQO97382.1"/>
    <property type="molecule type" value="Genomic_DNA"/>
</dbReference>
<gene>
    <name evidence="1" type="ORF">Colly1_94</name>
</gene>
<organism evidence="1 2">
    <name type="scientific">Maribacter phage Colly_1</name>
    <dbReference type="NCBI Taxonomy" id="2745691"/>
    <lineage>
        <taxon>Viruses</taxon>
        <taxon>Duplodnaviria</taxon>
        <taxon>Heunggongvirae</taxon>
        <taxon>Uroviricota</taxon>
        <taxon>Caudoviricetes</taxon>
        <taxon>Molycolviridae</taxon>
        <taxon>Mollyvirus</taxon>
        <taxon>Mollyvirus colly</taxon>
    </lineage>
</organism>
<keyword evidence="2" id="KW-1185">Reference proteome</keyword>
<name>A0A8E4XVC6_9CAUD</name>
<protein>
    <submittedName>
        <fullName evidence="1">Uncharacterized protein</fullName>
    </submittedName>
</protein>
<reference evidence="1" key="1">
    <citation type="submission" date="2020-07" db="EMBL/GenBank/DDBJ databases">
        <title>Highly diverse flavobacterial phages as mortality factor during North Sea spring blooms.</title>
        <authorList>
            <person name="Bartlau N."/>
            <person name="Wichels A."/>
            <person name="Krohne G."/>
            <person name="Adriaenssens E.M."/>
            <person name="Heins A."/>
            <person name="Fuchs B.M."/>
            <person name="Amann R."/>
            <person name="Moraru C."/>
        </authorList>
    </citation>
    <scope>NUCLEOTIDE SEQUENCE</scope>
</reference>
<evidence type="ECO:0000313" key="2">
    <source>
        <dbReference type="Proteomes" id="UP000693899"/>
    </source>
</evidence>
<evidence type="ECO:0000313" key="1">
    <source>
        <dbReference type="EMBL" id="QQO97382.1"/>
    </source>
</evidence>
<dbReference type="Gene3D" id="1.20.5.340">
    <property type="match status" value="1"/>
</dbReference>
<proteinExistence type="predicted"/>